<organism evidence="5 6">
    <name type="scientific">Chelatococcus sambhunathii</name>
    <dbReference type="NCBI Taxonomy" id="363953"/>
    <lineage>
        <taxon>Bacteria</taxon>
        <taxon>Pseudomonadati</taxon>
        <taxon>Pseudomonadota</taxon>
        <taxon>Alphaproteobacteria</taxon>
        <taxon>Hyphomicrobiales</taxon>
        <taxon>Chelatococcaceae</taxon>
        <taxon>Chelatococcus</taxon>
    </lineage>
</organism>
<feature type="region of interest" description="Disordered" evidence="3">
    <location>
        <begin position="1"/>
        <end position="24"/>
    </location>
</feature>
<dbReference type="CDD" id="cd05238">
    <property type="entry name" value="Gne_like_SDR_e"/>
    <property type="match status" value="1"/>
</dbReference>
<dbReference type="PANTHER" id="PTHR43103">
    <property type="entry name" value="NUCLEOSIDE-DIPHOSPHATE-SUGAR EPIMERASE"/>
    <property type="match status" value="1"/>
</dbReference>
<dbReference type="InterPro" id="IPR001509">
    <property type="entry name" value="Epimerase_deHydtase"/>
</dbReference>
<gene>
    <name evidence="5" type="ORF">Ga0061061_101640</name>
</gene>
<accession>A0ABP2A2X2</accession>
<name>A0ABP2A2X2_9HYPH</name>
<keyword evidence="6" id="KW-1185">Reference proteome</keyword>
<dbReference type="InterPro" id="IPR050005">
    <property type="entry name" value="DenD"/>
</dbReference>
<evidence type="ECO:0000313" key="5">
    <source>
        <dbReference type="EMBL" id="CUA84979.1"/>
    </source>
</evidence>
<comment type="caution">
    <text evidence="5">The sequence shown here is derived from an EMBL/GenBank/DDBJ whole genome shotgun (WGS) entry which is preliminary data.</text>
</comment>
<evidence type="ECO:0000259" key="4">
    <source>
        <dbReference type="Pfam" id="PF01370"/>
    </source>
</evidence>
<dbReference type="SUPFAM" id="SSF51735">
    <property type="entry name" value="NAD(P)-binding Rossmann-fold domains"/>
    <property type="match status" value="1"/>
</dbReference>
<evidence type="ECO:0000256" key="3">
    <source>
        <dbReference type="SAM" id="MobiDB-lite"/>
    </source>
</evidence>
<reference evidence="5 6" key="1">
    <citation type="submission" date="2015-08" db="EMBL/GenBank/DDBJ databases">
        <authorList>
            <person name="Varghese N."/>
        </authorList>
    </citation>
    <scope>NUCLEOTIDE SEQUENCE [LARGE SCALE GENOMIC DNA]</scope>
    <source>
        <strain evidence="5 6">DSM 18167</strain>
    </source>
</reference>
<dbReference type="Proteomes" id="UP000182178">
    <property type="component" value="Unassembled WGS sequence"/>
</dbReference>
<dbReference type="Pfam" id="PF01370">
    <property type="entry name" value="Epimerase"/>
    <property type="match status" value="1"/>
</dbReference>
<keyword evidence="1" id="KW-0521">NADP</keyword>
<dbReference type="InterPro" id="IPR036291">
    <property type="entry name" value="NAD(P)-bd_dom_sf"/>
</dbReference>
<dbReference type="Gene3D" id="3.90.25.10">
    <property type="entry name" value="UDP-galactose 4-epimerase, domain 1"/>
    <property type="match status" value="1"/>
</dbReference>
<feature type="domain" description="NAD-dependent epimerase/dehydratase" evidence="4">
    <location>
        <begin position="36"/>
        <end position="250"/>
    </location>
</feature>
<dbReference type="NCBIfam" id="NF043036">
    <property type="entry name" value="ErythonDh"/>
    <property type="match status" value="1"/>
</dbReference>
<proteinExistence type="predicted"/>
<keyword evidence="2" id="KW-0119">Carbohydrate metabolism</keyword>
<dbReference type="PANTHER" id="PTHR43103:SF3">
    <property type="entry name" value="ADP-L-GLYCERO-D-MANNO-HEPTOSE-6-EPIMERASE"/>
    <property type="match status" value="1"/>
</dbReference>
<evidence type="ECO:0000313" key="6">
    <source>
        <dbReference type="Proteomes" id="UP000182178"/>
    </source>
</evidence>
<sequence>MQGFMALASRPHPNSPRKGEGLRPYRNAKEPQVMHILIIGAAGMVGRKLTERLVRDGALGGKTITRATLHDIVEPPVPAGAPFAVKTLASDFSQPGEAEKLVAERPDVIFHLAAIVSGEAEADFDKGYRINLDGTRYLFDAVRAIEGYVPRLVFTSSIAVFGAPFPDAIGDEFFTTPLTSYGAQKAIGELLLADYTRRGFFDGIGIRLPTICVRPGKPNKAASGFFSNIIREPLSGIEAVLPVGEDVRHWHASPRSAVGFLIHAATIEGEKVGPRRNLTMPGLSVTVGEQLEALRRIAGDKAVALVRHEPDPGIMKIVAGWPRNFDASRALSLGFKAEASFDDIIRVHIEDELGGKLGV</sequence>
<dbReference type="EMBL" id="CYHC01000001">
    <property type="protein sequence ID" value="CUA84979.1"/>
    <property type="molecule type" value="Genomic_DNA"/>
</dbReference>
<evidence type="ECO:0000256" key="2">
    <source>
        <dbReference type="ARBA" id="ARBA00023277"/>
    </source>
</evidence>
<protein>
    <submittedName>
        <fullName evidence="5">Nucleoside-diphosphate-sugar epimerase</fullName>
    </submittedName>
</protein>
<evidence type="ECO:0000256" key="1">
    <source>
        <dbReference type="ARBA" id="ARBA00022857"/>
    </source>
</evidence>
<dbReference type="Gene3D" id="3.40.50.720">
    <property type="entry name" value="NAD(P)-binding Rossmann-like Domain"/>
    <property type="match status" value="1"/>
</dbReference>